<dbReference type="Proteomes" id="UP000821845">
    <property type="component" value="Chromosome 9"/>
</dbReference>
<proteinExistence type="predicted"/>
<comment type="caution">
    <text evidence="1">The sequence shown here is derived from an EMBL/GenBank/DDBJ whole genome shotgun (WGS) entry which is preliminary data.</text>
</comment>
<dbReference type="EMBL" id="CM023489">
    <property type="protein sequence ID" value="KAH6921515.1"/>
    <property type="molecule type" value="Genomic_DNA"/>
</dbReference>
<keyword evidence="2" id="KW-1185">Reference proteome</keyword>
<sequence>MSDERLSPQTTEEPRTVNEVAQYSGDIQDESVPVCSLHLQRAIESSHSYEAAAEKNATRLRTTVKGTSTLSRSVSATHLYDSGDQAEFMETAEVTLRDVAASAGTSAEVTTSDIPEKVEGIPMTLAELTEASDQMSETGAGDDIRHAAPVEEGQGTPWDLLEKYEMPNTNDGETVKEDNLFQKTLSVGPATSEYQGSQSTSLGDAECGGDVSSGIACLEDKHSSTSDAEEPMDLSCQIREGAPTESSENCVKKSRWDERKPEVMNATDIQPMTSLQEAELKRKTKELRTVLLNGNILKVTAEEVEDDQNTERSENVIAPLPDGQFYNVATEDPKSAPRAIYRKPDTEGVPVVFTGTVAGVSFWDLNPNHFARELRAVAGKEIVSHRMTNHGALVLYVSTGEMARKLLKLTTVAGMPVTVHVPRSYSKNMGKIRTVPFHYTDANLAAALACNGVVKARRQCRNVRARDGTNLRYPRSNVVLTFRDDVQLPTHVKLGFLKFPVEPYVEPPMMCRNCQGYWHTARVCYRPTHCRTCAGPHFYRECPSRDRPRCANCRGPHTAVHFRCPVRQEVLKKKRFDLAHYAT</sequence>
<gene>
    <name evidence="1" type="ORF">HPB50_002095</name>
</gene>
<organism evidence="1 2">
    <name type="scientific">Hyalomma asiaticum</name>
    <name type="common">Tick</name>
    <dbReference type="NCBI Taxonomy" id="266040"/>
    <lineage>
        <taxon>Eukaryota</taxon>
        <taxon>Metazoa</taxon>
        <taxon>Ecdysozoa</taxon>
        <taxon>Arthropoda</taxon>
        <taxon>Chelicerata</taxon>
        <taxon>Arachnida</taxon>
        <taxon>Acari</taxon>
        <taxon>Parasitiformes</taxon>
        <taxon>Ixodida</taxon>
        <taxon>Ixodoidea</taxon>
        <taxon>Ixodidae</taxon>
        <taxon>Hyalomminae</taxon>
        <taxon>Hyalomma</taxon>
    </lineage>
</organism>
<name>A0ACB7RHS2_HYAAI</name>
<accession>A0ACB7RHS2</accession>
<reference evidence="1" key="1">
    <citation type="submission" date="2020-05" db="EMBL/GenBank/DDBJ databases">
        <title>Large-scale comparative analyses of tick genomes elucidate their genetic diversity and vector capacities.</title>
        <authorList>
            <person name="Jia N."/>
            <person name="Wang J."/>
            <person name="Shi W."/>
            <person name="Du L."/>
            <person name="Sun Y."/>
            <person name="Zhan W."/>
            <person name="Jiang J."/>
            <person name="Wang Q."/>
            <person name="Zhang B."/>
            <person name="Ji P."/>
            <person name="Sakyi L.B."/>
            <person name="Cui X."/>
            <person name="Yuan T."/>
            <person name="Jiang B."/>
            <person name="Yang W."/>
            <person name="Lam T.T.-Y."/>
            <person name="Chang Q."/>
            <person name="Ding S."/>
            <person name="Wang X."/>
            <person name="Zhu J."/>
            <person name="Ruan X."/>
            <person name="Zhao L."/>
            <person name="Wei J."/>
            <person name="Que T."/>
            <person name="Du C."/>
            <person name="Cheng J."/>
            <person name="Dai P."/>
            <person name="Han X."/>
            <person name="Huang E."/>
            <person name="Gao Y."/>
            <person name="Liu J."/>
            <person name="Shao H."/>
            <person name="Ye R."/>
            <person name="Li L."/>
            <person name="Wei W."/>
            <person name="Wang X."/>
            <person name="Wang C."/>
            <person name="Yang T."/>
            <person name="Huo Q."/>
            <person name="Li W."/>
            <person name="Guo W."/>
            <person name="Chen H."/>
            <person name="Zhou L."/>
            <person name="Ni X."/>
            <person name="Tian J."/>
            <person name="Zhou Y."/>
            <person name="Sheng Y."/>
            <person name="Liu T."/>
            <person name="Pan Y."/>
            <person name="Xia L."/>
            <person name="Li J."/>
            <person name="Zhao F."/>
            <person name="Cao W."/>
        </authorList>
    </citation>
    <scope>NUCLEOTIDE SEQUENCE</scope>
    <source>
        <strain evidence="1">Hyas-2018</strain>
    </source>
</reference>
<protein>
    <submittedName>
        <fullName evidence="1">Uncharacterized protein</fullName>
    </submittedName>
</protein>
<evidence type="ECO:0000313" key="1">
    <source>
        <dbReference type="EMBL" id="KAH6921515.1"/>
    </source>
</evidence>
<evidence type="ECO:0000313" key="2">
    <source>
        <dbReference type="Proteomes" id="UP000821845"/>
    </source>
</evidence>